<evidence type="ECO:0000313" key="7">
    <source>
        <dbReference type="EMBL" id="HHK68264.1"/>
    </source>
</evidence>
<dbReference type="Gene3D" id="1.10.287.3510">
    <property type="match status" value="1"/>
</dbReference>
<dbReference type="GO" id="GO:0016651">
    <property type="term" value="F:oxidoreductase activity, acting on NAD(P)H"/>
    <property type="evidence" value="ECO:0007669"/>
    <property type="project" value="InterPro"/>
</dbReference>
<dbReference type="EC" id="1.6.5.11" evidence="7"/>
<reference evidence="7" key="1">
    <citation type="journal article" date="2020" name="mSystems">
        <title>Genome- and Community-Level Interaction Insights into Carbon Utilization and Element Cycling Functions of Hydrothermarchaeota in Hydrothermal Sediment.</title>
        <authorList>
            <person name="Zhou Z."/>
            <person name="Liu Y."/>
            <person name="Xu W."/>
            <person name="Pan J."/>
            <person name="Luo Z.H."/>
            <person name="Li M."/>
        </authorList>
    </citation>
    <scope>NUCLEOTIDE SEQUENCE [LARGE SCALE GENOMIC DNA]</scope>
    <source>
        <strain evidence="7">SpSt-1056</strain>
    </source>
</reference>
<dbReference type="PANTHER" id="PTHR34583:SF2">
    <property type="entry name" value="ANTIPORTER SUBUNIT MNHC2-RELATED"/>
    <property type="match status" value="1"/>
</dbReference>
<gene>
    <name evidence="7" type="primary">nuoK</name>
    <name evidence="7" type="ORF">ENM11_03805</name>
</gene>
<keyword evidence="7" id="KW-0560">Oxidoreductase</keyword>
<accession>A0A7C5LAF8</accession>
<evidence type="ECO:0000256" key="2">
    <source>
        <dbReference type="ARBA" id="ARBA00022475"/>
    </source>
</evidence>
<dbReference type="HAMAP" id="MF_01456">
    <property type="entry name" value="NDH1_NuoK"/>
    <property type="match status" value="1"/>
</dbReference>
<dbReference type="InterPro" id="IPR001133">
    <property type="entry name" value="NADH_UbQ_OxRdtase_chain4L/K"/>
</dbReference>
<evidence type="ECO:0000256" key="5">
    <source>
        <dbReference type="ARBA" id="ARBA00023136"/>
    </source>
</evidence>
<name>A0A7C5LAF8_CALS0</name>
<dbReference type="PANTHER" id="PTHR34583">
    <property type="entry name" value="ANTIPORTER SUBUNIT MNHC2-RELATED"/>
    <property type="match status" value="1"/>
</dbReference>
<proteinExistence type="inferred from homology"/>
<organism evidence="7">
    <name type="scientific">Caldiarchaeum subterraneum</name>
    <dbReference type="NCBI Taxonomy" id="311458"/>
    <lineage>
        <taxon>Archaea</taxon>
        <taxon>Nitrososphaerota</taxon>
        <taxon>Candidatus Caldarchaeales</taxon>
        <taxon>Candidatus Caldarchaeaceae</taxon>
        <taxon>Candidatus Caldarchaeum</taxon>
    </lineage>
</organism>
<feature type="transmembrane region" description="Helical" evidence="6">
    <location>
        <begin position="62"/>
        <end position="84"/>
    </location>
</feature>
<dbReference type="NCBIfam" id="NF004320">
    <property type="entry name" value="PRK05715.1-2"/>
    <property type="match status" value="1"/>
</dbReference>
<dbReference type="Pfam" id="PF00420">
    <property type="entry name" value="Oxidored_q2"/>
    <property type="match status" value="1"/>
</dbReference>
<evidence type="ECO:0000256" key="3">
    <source>
        <dbReference type="ARBA" id="ARBA00022692"/>
    </source>
</evidence>
<keyword evidence="5 6" id="KW-0472">Membrane</keyword>
<dbReference type="InterPro" id="IPR039428">
    <property type="entry name" value="NUOK/Mnh_C1-like"/>
</dbReference>
<keyword evidence="4 6" id="KW-1133">Transmembrane helix</keyword>
<dbReference type="GO" id="GO:0005886">
    <property type="term" value="C:plasma membrane"/>
    <property type="evidence" value="ECO:0007669"/>
    <property type="project" value="UniProtKB-SubCell"/>
</dbReference>
<dbReference type="GO" id="GO:0042773">
    <property type="term" value="P:ATP synthesis coupled electron transport"/>
    <property type="evidence" value="ECO:0007669"/>
    <property type="project" value="InterPro"/>
</dbReference>
<comment type="caution">
    <text evidence="7">The sequence shown here is derived from an EMBL/GenBank/DDBJ whole genome shotgun (WGS) entry which is preliminary data.</text>
</comment>
<evidence type="ECO:0000256" key="4">
    <source>
        <dbReference type="ARBA" id="ARBA00022989"/>
    </source>
</evidence>
<feature type="transmembrane region" description="Helical" evidence="6">
    <location>
        <begin position="33"/>
        <end position="50"/>
    </location>
</feature>
<keyword evidence="3 6" id="KW-0812">Transmembrane</keyword>
<comment type="subcellular location">
    <subcellularLocation>
        <location evidence="1">Cell membrane</location>
        <topology evidence="1">Multi-pass membrane protein</topology>
    </subcellularLocation>
</comment>
<feature type="transmembrane region" description="Helical" evidence="6">
    <location>
        <begin position="6"/>
        <end position="24"/>
    </location>
</feature>
<dbReference type="AlphaFoldDB" id="A0A7C5LAF8"/>
<sequence>MGLPLIYYVLVASLIFIIGVFCLATRKNLIKQIIGLEIMVNAAHLSFVAMSTKQGTGLVDPYAQSFILVSLGVGAAVVALALLLSVQVYRTYKTTDVTKLRRLRR</sequence>
<dbReference type="EMBL" id="DRWN01000027">
    <property type="protein sequence ID" value="HHK68264.1"/>
    <property type="molecule type" value="Genomic_DNA"/>
</dbReference>
<evidence type="ECO:0000256" key="1">
    <source>
        <dbReference type="ARBA" id="ARBA00004651"/>
    </source>
</evidence>
<keyword evidence="2" id="KW-1003">Cell membrane</keyword>
<protein>
    <submittedName>
        <fullName evidence="7">NADH-quinone oxidoreductase subunit NuoK</fullName>
        <ecNumber evidence="7">1.6.5.11</ecNumber>
    </submittedName>
</protein>
<evidence type="ECO:0000256" key="6">
    <source>
        <dbReference type="SAM" id="Phobius"/>
    </source>
</evidence>
<dbReference type="InterPro" id="IPR050601">
    <property type="entry name" value="CPA3_antiporter_subunitC"/>
</dbReference>